<dbReference type="SUPFAM" id="SSF51261">
    <property type="entry name" value="Duplicated hybrid motif"/>
    <property type="match status" value="1"/>
</dbReference>
<dbReference type="EMBL" id="QICN01000001">
    <property type="protein sequence ID" value="PXV71384.1"/>
    <property type="molecule type" value="Genomic_DNA"/>
</dbReference>
<keyword evidence="3" id="KW-1185">Reference proteome</keyword>
<protein>
    <submittedName>
        <fullName evidence="2">Peptidase M23-like protein</fullName>
    </submittedName>
</protein>
<dbReference type="InterPro" id="IPR011055">
    <property type="entry name" value="Dup_hybrid_motif"/>
</dbReference>
<sequence length="232" mass="24999">MTPLQRSLAQAPTASPFGFDLDAAGVVALDLSAGNAALGAFDPLDLERFGTWVQAQMHAAAVRCAAGGYAEDRALYRLSPLFRRADGRWRTIHLGVDLWAAAGTPVHAVLDGRLHSLADNRTFGDYGPTLVFAHEIDGWRFHTLYGHLARAGLSTLRPGQVVGAGERIGALGEPGENVGWPPHLHFQIVIDLEGRTGDYPGVCEAGERERWLANCPDPNLLLRIAALRSHSP</sequence>
<dbReference type="InterPro" id="IPR050570">
    <property type="entry name" value="Cell_wall_metabolism_enzyme"/>
</dbReference>
<dbReference type="CDD" id="cd12797">
    <property type="entry name" value="M23_peptidase"/>
    <property type="match status" value="1"/>
</dbReference>
<name>A0A318EKL5_9GAMM</name>
<dbReference type="OrthoDB" id="9800107at2"/>
<dbReference type="Proteomes" id="UP000248330">
    <property type="component" value="Unassembled WGS sequence"/>
</dbReference>
<reference evidence="2 3" key="1">
    <citation type="submission" date="2018-04" db="EMBL/GenBank/DDBJ databases">
        <title>Genomic Encyclopedia of Type Strains, Phase IV (KMG-IV): sequencing the most valuable type-strain genomes for metagenomic binning, comparative biology and taxonomic classification.</title>
        <authorList>
            <person name="Goeker M."/>
        </authorList>
    </citation>
    <scope>NUCLEOTIDE SEQUENCE [LARGE SCALE GENOMIC DNA]</scope>
    <source>
        <strain evidence="2 3">DSM 104150</strain>
    </source>
</reference>
<organism evidence="2 3">
    <name type="scientific">Sinimarinibacterium flocculans</name>
    <dbReference type="NCBI Taxonomy" id="985250"/>
    <lineage>
        <taxon>Bacteria</taxon>
        <taxon>Pseudomonadati</taxon>
        <taxon>Pseudomonadota</taxon>
        <taxon>Gammaproteobacteria</taxon>
        <taxon>Nevskiales</taxon>
        <taxon>Nevskiaceae</taxon>
        <taxon>Sinimarinibacterium</taxon>
    </lineage>
</organism>
<dbReference type="GO" id="GO:0004222">
    <property type="term" value="F:metalloendopeptidase activity"/>
    <property type="evidence" value="ECO:0007669"/>
    <property type="project" value="TreeGrafter"/>
</dbReference>
<comment type="caution">
    <text evidence="2">The sequence shown here is derived from an EMBL/GenBank/DDBJ whole genome shotgun (WGS) entry which is preliminary data.</text>
</comment>
<dbReference type="PANTHER" id="PTHR21666">
    <property type="entry name" value="PEPTIDASE-RELATED"/>
    <property type="match status" value="1"/>
</dbReference>
<dbReference type="Gene3D" id="2.70.70.10">
    <property type="entry name" value="Glucose Permease (Domain IIA)"/>
    <property type="match status" value="1"/>
</dbReference>
<evidence type="ECO:0000313" key="2">
    <source>
        <dbReference type="EMBL" id="PXV71384.1"/>
    </source>
</evidence>
<dbReference type="PANTHER" id="PTHR21666:SF270">
    <property type="entry name" value="MUREIN HYDROLASE ACTIVATOR ENVC"/>
    <property type="match status" value="1"/>
</dbReference>
<gene>
    <name evidence="2" type="ORF">C8D93_101430</name>
</gene>
<evidence type="ECO:0000259" key="1">
    <source>
        <dbReference type="Pfam" id="PF01551"/>
    </source>
</evidence>
<dbReference type="Pfam" id="PF01551">
    <property type="entry name" value="Peptidase_M23"/>
    <property type="match status" value="1"/>
</dbReference>
<dbReference type="RefSeq" id="WP_110263502.1">
    <property type="nucleotide sequence ID" value="NZ_CAKZQT010000007.1"/>
</dbReference>
<dbReference type="AlphaFoldDB" id="A0A318EKL5"/>
<feature type="domain" description="M23ase beta-sheet core" evidence="1">
    <location>
        <begin position="92"/>
        <end position="189"/>
    </location>
</feature>
<proteinExistence type="predicted"/>
<dbReference type="InterPro" id="IPR016047">
    <property type="entry name" value="M23ase_b-sheet_dom"/>
</dbReference>
<evidence type="ECO:0000313" key="3">
    <source>
        <dbReference type="Proteomes" id="UP000248330"/>
    </source>
</evidence>
<accession>A0A318EKL5</accession>